<dbReference type="Proteomes" id="UP000013776">
    <property type="component" value="Unassembled WGS sequence"/>
</dbReference>
<keyword evidence="4" id="KW-0539">Nucleus</keyword>
<dbReference type="SUPFAM" id="SSF52954">
    <property type="entry name" value="Class II aaRS ABD-related"/>
    <property type="match status" value="1"/>
</dbReference>
<dbReference type="AlphaFoldDB" id="R4XKZ6"/>
<dbReference type="eggNOG" id="KOG2971">
    <property type="taxonomic scope" value="Eukaryota"/>
</dbReference>
<feature type="region of interest" description="Disordered" evidence="5">
    <location>
        <begin position="267"/>
        <end position="305"/>
    </location>
</feature>
<dbReference type="SMART" id="SM00879">
    <property type="entry name" value="Brix"/>
    <property type="match status" value="1"/>
</dbReference>
<evidence type="ECO:0000256" key="5">
    <source>
        <dbReference type="SAM" id="MobiDB-lite"/>
    </source>
</evidence>
<evidence type="ECO:0000256" key="3">
    <source>
        <dbReference type="ARBA" id="ARBA00022517"/>
    </source>
</evidence>
<dbReference type="STRING" id="1097556.R4XKZ6"/>
<evidence type="ECO:0000313" key="8">
    <source>
        <dbReference type="Proteomes" id="UP000013776"/>
    </source>
</evidence>
<gene>
    <name evidence="7" type="ORF">TAPDE_004343</name>
</gene>
<proteinExistence type="inferred from homology"/>
<keyword evidence="3" id="KW-0690">Ribosome biogenesis</keyword>
<feature type="region of interest" description="Disordered" evidence="5">
    <location>
        <begin position="1"/>
        <end position="23"/>
    </location>
</feature>
<name>R4XKZ6_TAPDE</name>
<evidence type="ECO:0000259" key="6">
    <source>
        <dbReference type="PROSITE" id="PS50833"/>
    </source>
</evidence>
<evidence type="ECO:0000256" key="1">
    <source>
        <dbReference type="ARBA" id="ARBA00004604"/>
    </source>
</evidence>
<evidence type="ECO:0000313" key="7">
    <source>
        <dbReference type="EMBL" id="CCG83989.1"/>
    </source>
</evidence>
<feature type="compositionally biased region" description="Basic and acidic residues" evidence="5">
    <location>
        <begin position="8"/>
        <end position="19"/>
    </location>
</feature>
<dbReference type="GO" id="GO:0005730">
    <property type="term" value="C:nucleolus"/>
    <property type="evidence" value="ECO:0007669"/>
    <property type="project" value="UniProtKB-SubCell"/>
</dbReference>
<dbReference type="GO" id="GO:0006364">
    <property type="term" value="P:rRNA processing"/>
    <property type="evidence" value="ECO:0007669"/>
    <property type="project" value="InterPro"/>
</dbReference>
<keyword evidence="8" id="KW-1185">Reference proteome</keyword>
<dbReference type="InterPro" id="IPR026532">
    <property type="entry name" value="BRX1"/>
</dbReference>
<dbReference type="EMBL" id="CAHR02000193">
    <property type="protein sequence ID" value="CCG83989.1"/>
    <property type="molecule type" value="Genomic_DNA"/>
</dbReference>
<comment type="similarity">
    <text evidence="2">Belongs to the BRX1 family.</text>
</comment>
<feature type="compositionally biased region" description="Basic and acidic residues" evidence="5">
    <location>
        <begin position="278"/>
        <end position="298"/>
    </location>
</feature>
<comment type="caution">
    <text evidence="7">The sequence shown here is derived from an EMBL/GenBank/DDBJ whole genome shotgun (WGS) entry which is preliminary data.</text>
</comment>
<reference evidence="7 8" key="1">
    <citation type="journal article" date="2013" name="MBio">
        <title>Genome sequencing of the plant pathogen Taphrina deformans, the causal agent of peach leaf curl.</title>
        <authorList>
            <person name="Cisse O.H."/>
            <person name="Almeida J.M.G.C.F."/>
            <person name="Fonseca A."/>
            <person name="Kumar A.A."/>
            <person name="Salojaervi J."/>
            <person name="Overmyer K."/>
            <person name="Hauser P.M."/>
            <person name="Pagni M."/>
        </authorList>
    </citation>
    <scope>NUCLEOTIDE SEQUENCE [LARGE SCALE GENOMIC DNA]</scope>
    <source>
        <strain evidence="8">PYCC 5710 / ATCC 11124 / CBS 356.35 / IMI 108563 / JCM 9778 / NBRC 8474</strain>
    </source>
</reference>
<dbReference type="PROSITE" id="PS50833">
    <property type="entry name" value="BRIX"/>
    <property type="match status" value="1"/>
</dbReference>
<dbReference type="GO" id="GO:0019843">
    <property type="term" value="F:rRNA binding"/>
    <property type="evidence" value="ECO:0007669"/>
    <property type="project" value="InterPro"/>
</dbReference>
<dbReference type="InterPro" id="IPR007109">
    <property type="entry name" value="Brix"/>
</dbReference>
<dbReference type="PANTHER" id="PTHR13634:SF0">
    <property type="entry name" value="RIBOSOME BIOGENESIS PROTEIN BRX1 HOMOLOG"/>
    <property type="match status" value="1"/>
</dbReference>
<dbReference type="GO" id="GO:0000027">
    <property type="term" value="P:ribosomal large subunit assembly"/>
    <property type="evidence" value="ECO:0007669"/>
    <property type="project" value="TreeGrafter"/>
</dbReference>
<protein>
    <recommendedName>
        <fullName evidence="6">Brix domain-containing protein</fullName>
    </recommendedName>
</protein>
<feature type="domain" description="Brix" evidence="6">
    <location>
        <begin position="37"/>
        <end position="246"/>
    </location>
</feature>
<organism evidence="7 8">
    <name type="scientific">Taphrina deformans (strain PYCC 5710 / ATCC 11124 / CBS 356.35 / IMI 108563 / JCM 9778 / NBRC 8474)</name>
    <name type="common">Peach leaf curl fungus</name>
    <name type="synonym">Lalaria deformans</name>
    <dbReference type="NCBI Taxonomy" id="1097556"/>
    <lineage>
        <taxon>Eukaryota</taxon>
        <taxon>Fungi</taxon>
        <taxon>Dikarya</taxon>
        <taxon>Ascomycota</taxon>
        <taxon>Taphrinomycotina</taxon>
        <taxon>Taphrinomycetes</taxon>
        <taxon>Taphrinales</taxon>
        <taxon>Taphrinaceae</taxon>
        <taxon>Taphrina</taxon>
    </lineage>
</organism>
<evidence type="ECO:0000256" key="4">
    <source>
        <dbReference type="ARBA" id="ARBA00023242"/>
    </source>
</evidence>
<dbReference type="Pfam" id="PF04427">
    <property type="entry name" value="Brix"/>
    <property type="match status" value="1"/>
</dbReference>
<accession>R4XKZ6</accession>
<dbReference type="PANTHER" id="PTHR13634">
    <property type="entry name" value="RIBOSOME BIOGENESIS PROTEIN BRIX"/>
    <property type="match status" value="1"/>
</dbReference>
<comment type="subcellular location">
    <subcellularLocation>
        <location evidence="1">Nucleus</location>
        <location evidence="1">Nucleolus</location>
    </subcellularLocation>
</comment>
<evidence type="ECO:0000256" key="2">
    <source>
        <dbReference type="ARBA" id="ARBA00006369"/>
    </source>
</evidence>
<sequence length="305" mass="35106">MASLYKMQQDKKSRKRSAEEIEDDQEVATGGFKPIKQKVLVLSSRGITARQRFLLNDLTALLPHSKKDTKLDTKSKLYQLNEVAELYNCNNIMFFESRKHTDLYMWLAKAPNGPSFKLHIQNLHTMDELNLTGNCLKGSRPVLSFDASFDAKPHFRLLKELMSQVFGVPKGARRSKPFVDHILTLSIVDNKIWFRNYQIQESEVVPTTDEDGTKTKPRKNETTLELIEIGPRFCMTMICILEGSFGGPLIYENKEFVSPNQVRRLARESKAQKYKGRQLQENEGKVKRDKYKPEKGDLDNDVLFA</sequence>
<dbReference type="OrthoDB" id="1638493at2759"/>
<dbReference type="VEuPathDB" id="FungiDB:TAPDE_004343"/>